<evidence type="ECO:0000256" key="11">
    <source>
        <dbReference type="SAM" id="MobiDB-lite"/>
    </source>
</evidence>
<keyword evidence="9" id="KW-0131">Cell cycle</keyword>
<keyword evidence="6" id="KW-0498">Mitosis</keyword>
<keyword evidence="3" id="KW-0963">Cytoplasm</keyword>
<dbReference type="GO" id="GO:0005819">
    <property type="term" value="C:spindle"/>
    <property type="evidence" value="ECO:0007669"/>
    <property type="project" value="UniProtKB-SubCell"/>
</dbReference>
<name>A0A0D2I4M2_9EURO</name>
<dbReference type="GO" id="GO:0051225">
    <property type="term" value="P:spindle assembly"/>
    <property type="evidence" value="ECO:0007669"/>
    <property type="project" value="InterPro"/>
</dbReference>
<dbReference type="OrthoDB" id="5372507at2759"/>
<evidence type="ECO:0008006" key="14">
    <source>
        <dbReference type="Google" id="ProtNLM"/>
    </source>
</evidence>
<organism evidence="12 13">
    <name type="scientific">Rhinocladiella mackenziei CBS 650.93</name>
    <dbReference type="NCBI Taxonomy" id="1442369"/>
    <lineage>
        <taxon>Eukaryota</taxon>
        <taxon>Fungi</taxon>
        <taxon>Dikarya</taxon>
        <taxon>Ascomycota</taxon>
        <taxon>Pezizomycotina</taxon>
        <taxon>Eurotiomycetes</taxon>
        <taxon>Chaetothyriomycetidae</taxon>
        <taxon>Chaetothyriales</taxon>
        <taxon>Herpotrichiellaceae</taxon>
        <taxon>Rhinocladiella</taxon>
    </lineage>
</organism>
<dbReference type="AlphaFoldDB" id="A0A0D2I4M2"/>
<dbReference type="PANTHER" id="PTHR31570">
    <property type="entry name" value="HAUS AUGMIN-LIKE COMPLEX SUBUNIT 1"/>
    <property type="match status" value="1"/>
</dbReference>
<dbReference type="GO" id="GO:0070652">
    <property type="term" value="C:HAUS complex"/>
    <property type="evidence" value="ECO:0007669"/>
    <property type="project" value="InterPro"/>
</dbReference>
<feature type="region of interest" description="Disordered" evidence="11">
    <location>
        <begin position="180"/>
        <end position="205"/>
    </location>
</feature>
<evidence type="ECO:0000256" key="7">
    <source>
        <dbReference type="ARBA" id="ARBA00023054"/>
    </source>
</evidence>
<dbReference type="VEuPathDB" id="FungiDB:Z518_09824"/>
<dbReference type="Proteomes" id="UP000053617">
    <property type="component" value="Unassembled WGS sequence"/>
</dbReference>
<comment type="similarity">
    <text evidence="2">Belongs to the HAUS1 family.</text>
</comment>
<evidence type="ECO:0000256" key="6">
    <source>
        <dbReference type="ARBA" id="ARBA00022776"/>
    </source>
</evidence>
<reference evidence="12 13" key="1">
    <citation type="submission" date="2015-01" db="EMBL/GenBank/DDBJ databases">
        <title>The Genome Sequence of Rhinocladiella mackenzie CBS 650.93.</title>
        <authorList>
            <consortium name="The Broad Institute Genomics Platform"/>
            <person name="Cuomo C."/>
            <person name="de Hoog S."/>
            <person name="Gorbushina A."/>
            <person name="Stielow B."/>
            <person name="Teixiera M."/>
            <person name="Abouelleil A."/>
            <person name="Chapman S.B."/>
            <person name="Priest M."/>
            <person name="Young S.K."/>
            <person name="Wortman J."/>
            <person name="Nusbaum C."/>
            <person name="Birren B."/>
        </authorList>
    </citation>
    <scope>NUCLEOTIDE SEQUENCE [LARGE SCALE GENOMIC DNA]</scope>
    <source>
        <strain evidence="12 13">CBS 650.93</strain>
    </source>
</reference>
<keyword evidence="8" id="KW-0206">Cytoskeleton</keyword>
<dbReference type="GO" id="GO:0051301">
    <property type="term" value="P:cell division"/>
    <property type="evidence" value="ECO:0007669"/>
    <property type="project" value="UniProtKB-KW"/>
</dbReference>
<comment type="subcellular location">
    <subcellularLocation>
        <location evidence="1">Cytoplasm</location>
        <location evidence="1">Cytoskeleton</location>
        <location evidence="1">Spindle</location>
    </subcellularLocation>
</comment>
<evidence type="ECO:0000256" key="1">
    <source>
        <dbReference type="ARBA" id="ARBA00004186"/>
    </source>
</evidence>
<dbReference type="RefSeq" id="XP_013267895.1">
    <property type="nucleotide sequence ID" value="XM_013412441.1"/>
</dbReference>
<keyword evidence="4" id="KW-0132">Cell division</keyword>
<dbReference type="PANTHER" id="PTHR31570:SF1">
    <property type="entry name" value="HAUS AUGMIN-LIKE COMPLEX SUBUNIT 1"/>
    <property type="match status" value="1"/>
</dbReference>
<keyword evidence="13" id="KW-1185">Reference proteome</keyword>
<evidence type="ECO:0000256" key="3">
    <source>
        <dbReference type="ARBA" id="ARBA00022490"/>
    </source>
</evidence>
<evidence type="ECO:0000313" key="12">
    <source>
        <dbReference type="EMBL" id="KIX00759.1"/>
    </source>
</evidence>
<protein>
    <recommendedName>
        <fullName evidence="14">HAUS augmin-like complex subunit 1</fullName>
    </recommendedName>
</protein>
<accession>A0A0D2I4M2</accession>
<evidence type="ECO:0000256" key="2">
    <source>
        <dbReference type="ARBA" id="ARBA00005479"/>
    </source>
</evidence>
<dbReference type="GO" id="GO:0005874">
    <property type="term" value="C:microtubule"/>
    <property type="evidence" value="ECO:0007669"/>
    <property type="project" value="UniProtKB-KW"/>
</dbReference>
<dbReference type="Pfam" id="PF25762">
    <property type="entry name" value="HAUS1"/>
    <property type="match status" value="1"/>
</dbReference>
<gene>
    <name evidence="12" type="ORF">Z518_09824</name>
</gene>
<sequence>MQASPSKARAQALESHSWSVVLSWLSNLYYPSPIPSFECNTTTLRALQSLMTENLAVERTRELLYNARIEELVLATQNGEQIRAQPPDGSDAGSLLSLLESYLPPSSKRALDSLANSAVLLGCHLSPSSPASTPGILQNLQSQILALPRQTFNLESQISAIDTLTSTLSTEIAQTEQCLSGWSADPSDPETTSPPSSPSPTNTRIDYSALHDQTRQHQREANQLMLKSAEYKDRIAALERQGAGGASAQTIQGPTLTDLAIKQDLVERKKKQAEALEKKILAFHGLPPDLEVSRAEVLRAQTELDALKRRRDELFEKMGG</sequence>
<evidence type="ECO:0000256" key="4">
    <source>
        <dbReference type="ARBA" id="ARBA00022618"/>
    </source>
</evidence>
<feature type="compositionally biased region" description="Low complexity" evidence="11">
    <location>
        <begin position="183"/>
        <end position="194"/>
    </location>
</feature>
<dbReference type="InterPro" id="IPR026243">
    <property type="entry name" value="HAUS1"/>
</dbReference>
<evidence type="ECO:0000256" key="10">
    <source>
        <dbReference type="SAM" id="Coils"/>
    </source>
</evidence>
<evidence type="ECO:0000256" key="5">
    <source>
        <dbReference type="ARBA" id="ARBA00022701"/>
    </source>
</evidence>
<evidence type="ECO:0000256" key="8">
    <source>
        <dbReference type="ARBA" id="ARBA00023212"/>
    </source>
</evidence>
<dbReference type="HOGENOM" id="CLU_068908_0_0_1"/>
<dbReference type="GeneID" id="25297895"/>
<proteinExistence type="inferred from homology"/>
<evidence type="ECO:0000313" key="13">
    <source>
        <dbReference type="Proteomes" id="UP000053617"/>
    </source>
</evidence>
<dbReference type="EMBL" id="KN847482">
    <property type="protein sequence ID" value="KIX00759.1"/>
    <property type="molecule type" value="Genomic_DNA"/>
</dbReference>
<dbReference type="GO" id="GO:0005829">
    <property type="term" value="C:cytosol"/>
    <property type="evidence" value="ECO:0007669"/>
    <property type="project" value="TreeGrafter"/>
</dbReference>
<keyword evidence="7 10" id="KW-0175">Coiled coil</keyword>
<evidence type="ECO:0000256" key="9">
    <source>
        <dbReference type="ARBA" id="ARBA00023306"/>
    </source>
</evidence>
<keyword evidence="5" id="KW-0493">Microtubule</keyword>
<feature type="coiled-coil region" evidence="10">
    <location>
        <begin position="221"/>
        <end position="317"/>
    </location>
</feature>